<name>A0A6L7FXK8_9RHOB</name>
<evidence type="ECO:0000313" key="7">
    <source>
        <dbReference type="Proteomes" id="UP000477911"/>
    </source>
</evidence>
<evidence type="ECO:0000256" key="2">
    <source>
        <dbReference type="ARBA" id="ARBA00022729"/>
    </source>
</evidence>
<gene>
    <name evidence="6" type="ORF">GR170_01505</name>
</gene>
<dbReference type="SUPFAM" id="SSF111384">
    <property type="entry name" value="OmpH-like"/>
    <property type="match status" value="1"/>
</dbReference>
<feature type="signal peptide" evidence="5">
    <location>
        <begin position="1"/>
        <end position="23"/>
    </location>
</feature>
<evidence type="ECO:0000256" key="4">
    <source>
        <dbReference type="SAM" id="MobiDB-lite"/>
    </source>
</evidence>
<dbReference type="EMBL" id="WUMU01000001">
    <property type="protein sequence ID" value="MXN16495.1"/>
    <property type="molecule type" value="Genomic_DNA"/>
</dbReference>
<feature type="compositionally biased region" description="Low complexity" evidence="4">
    <location>
        <begin position="195"/>
        <end position="213"/>
    </location>
</feature>
<feature type="chain" id="PRO_5027081341" evidence="5">
    <location>
        <begin position="24"/>
        <end position="246"/>
    </location>
</feature>
<feature type="compositionally biased region" description="Low complexity" evidence="4">
    <location>
        <begin position="220"/>
        <end position="239"/>
    </location>
</feature>
<evidence type="ECO:0000256" key="3">
    <source>
        <dbReference type="SAM" id="Coils"/>
    </source>
</evidence>
<dbReference type="GO" id="GO:0050821">
    <property type="term" value="P:protein stabilization"/>
    <property type="evidence" value="ECO:0007669"/>
    <property type="project" value="TreeGrafter"/>
</dbReference>
<dbReference type="PANTHER" id="PTHR35089">
    <property type="entry name" value="CHAPERONE PROTEIN SKP"/>
    <property type="match status" value="1"/>
</dbReference>
<keyword evidence="7" id="KW-1185">Reference proteome</keyword>
<protein>
    <submittedName>
        <fullName evidence="6">OmpH family outer membrane protein</fullName>
    </submittedName>
</protein>
<dbReference type="PANTHER" id="PTHR35089:SF1">
    <property type="entry name" value="CHAPERONE PROTEIN SKP"/>
    <property type="match status" value="1"/>
</dbReference>
<dbReference type="InterPro" id="IPR024930">
    <property type="entry name" value="Skp_dom_sf"/>
</dbReference>
<evidence type="ECO:0000313" key="6">
    <source>
        <dbReference type="EMBL" id="MXN16495.1"/>
    </source>
</evidence>
<feature type="region of interest" description="Disordered" evidence="4">
    <location>
        <begin position="195"/>
        <end position="246"/>
    </location>
</feature>
<dbReference type="SMART" id="SM00935">
    <property type="entry name" value="OmpH"/>
    <property type="match status" value="1"/>
</dbReference>
<sequence length="246" mass="25639">MILGSAAVLSAALLVCGAPALQAQDGLSPPESASDDGTGGIHLPRSPVLMIDTERMFSQSRFGQELAQKVEAQANALAAENRKLEAELADEEQKLTDERSTMDPAKFRTLADAFDKKVTRIRREREEKAKDLGQDSDAARKKFLSAAQPVLNEIMRRAGAAIMLDRRSVFLGRESVDVTDAAVAMIDASLAPVDNAAPDASAAPAAPEAGSAEQFGKVNPDAAPAAPAADPGDGPLLPGQGKAASP</sequence>
<feature type="coiled-coil region" evidence="3">
    <location>
        <begin position="67"/>
        <end position="101"/>
    </location>
</feature>
<dbReference type="GO" id="GO:0005829">
    <property type="term" value="C:cytosol"/>
    <property type="evidence" value="ECO:0007669"/>
    <property type="project" value="TreeGrafter"/>
</dbReference>
<dbReference type="Proteomes" id="UP000477911">
    <property type="component" value="Unassembled WGS sequence"/>
</dbReference>
<evidence type="ECO:0000256" key="1">
    <source>
        <dbReference type="ARBA" id="ARBA00009091"/>
    </source>
</evidence>
<proteinExistence type="inferred from homology"/>
<evidence type="ECO:0000256" key="5">
    <source>
        <dbReference type="SAM" id="SignalP"/>
    </source>
</evidence>
<accession>A0A6L7FXK8</accession>
<comment type="caution">
    <text evidence="6">The sequence shown here is derived from an EMBL/GenBank/DDBJ whole genome shotgun (WGS) entry which is preliminary data.</text>
</comment>
<dbReference type="Gene3D" id="3.30.910.20">
    <property type="entry name" value="Skp domain"/>
    <property type="match status" value="1"/>
</dbReference>
<feature type="region of interest" description="Disordered" evidence="4">
    <location>
        <begin position="25"/>
        <end position="44"/>
    </location>
</feature>
<keyword evidence="3" id="KW-0175">Coiled coil</keyword>
<dbReference type="GO" id="GO:0051082">
    <property type="term" value="F:unfolded protein binding"/>
    <property type="evidence" value="ECO:0007669"/>
    <property type="project" value="InterPro"/>
</dbReference>
<dbReference type="InterPro" id="IPR005632">
    <property type="entry name" value="Chaperone_Skp"/>
</dbReference>
<dbReference type="AlphaFoldDB" id="A0A6L7FXK8"/>
<comment type="similarity">
    <text evidence="1">Belongs to the Skp family.</text>
</comment>
<organism evidence="6 7">
    <name type="scientific">Pseudooceanicola albus</name>
    <dbReference type="NCBI Taxonomy" id="2692189"/>
    <lineage>
        <taxon>Bacteria</taxon>
        <taxon>Pseudomonadati</taxon>
        <taxon>Pseudomonadota</taxon>
        <taxon>Alphaproteobacteria</taxon>
        <taxon>Rhodobacterales</taxon>
        <taxon>Paracoccaceae</taxon>
        <taxon>Pseudooceanicola</taxon>
    </lineage>
</organism>
<keyword evidence="2 5" id="KW-0732">Signal</keyword>
<dbReference type="Pfam" id="PF03938">
    <property type="entry name" value="OmpH"/>
    <property type="match status" value="1"/>
</dbReference>
<reference evidence="6 7" key="1">
    <citation type="submission" date="2019-12" db="EMBL/GenBank/DDBJ databases">
        <authorList>
            <person name="Li M."/>
        </authorList>
    </citation>
    <scope>NUCLEOTIDE SEQUENCE [LARGE SCALE GENOMIC DNA]</scope>
    <source>
        <strain evidence="6 7">GBMRC 2024</strain>
    </source>
</reference>